<keyword evidence="3 5" id="KW-1133">Transmembrane helix</keyword>
<comment type="subcellular location">
    <subcellularLocation>
        <location evidence="1">Membrane</location>
        <topology evidence="1">Multi-pass membrane protein</topology>
    </subcellularLocation>
</comment>
<dbReference type="Proteomes" id="UP001222958">
    <property type="component" value="Unassembled WGS sequence"/>
</dbReference>
<comment type="caution">
    <text evidence="6">The sequence shown here is derived from an EMBL/GenBank/DDBJ whole genome shotgun (WGS) entry which is preliminary data.</text>
</comment>
<reference evidence="6" key="1">
    <citation type="submission" date="2023-04" db="EMBL/GenBank/DDBJ databases">
        <title>Epidemiological investigation of Clostridium perfringens isolated from cattle.</title>
        <authorList>
            <person name="Tian R."/>
        </authorList>
    </citation>
    <scope>NUCLEOTIDE SEQUENCE</scope>
    <source>
        <strain evidence="6">ZWCP172</strain>
    </source>
</reference>
<evidence type="ECO:0000256" key="4">
    <source>
        <dbReference type="ARBA" id="ARBA00023136"/>
    </source>
</evidence>
<name>A0AAP4A5U9_CLOPF</name>
<evidence type="ECO:0000256" key="5">
    <source>
        <dbReference type="SAM" id="Phobius"/>
    </source>
</evidence>
<dbReference type="EMBL" id="JARVUX010000002">
    <property type="protein sequence ID" value="MDH2335652.1"/>
    <property type="molecule type" value="Genomic_DNA"/>
</dbReference>
<evidence type="ECO:0000256" key="1">
    <source>
        <dbReference type="ARBA" id="ARBA00004141"/>
    </source>
</evidence>
<dbReference type="NCBIfam" id="TIGR01593">
    <property type="entry name" value="holin_tox_secr"/>
    <property type="match status" value="1"/>
</dbReference>
<proteinExistence type="predicted"/>
<accession>A0AAP4A5U9</accession>
<evidence type="ECO:0000313" key="7">
    <source>
        <dbReference type="Proteomes" id="UP001222958"/>
    </source>
</evidence>
<dbReference type="GO" id="GO:0016020">
    <property type="term" value="C:membrane"/>
    <property type="evidence" value="ECO:0007669"/>
    <property type="project" value="UniProtKB-SubCell"/>
</dbReference>
<dbReference type="Pfam" id="PF05105">
    <property type="entry name" value="Phage_holin_4_1"/>
    <property type="match status" value="1"/>
</dbReference>
<evidence type="ECO:0000256" key="2">
    <source>
        <dbReference type="ARBA" id="ARBA00022692"/>
    </source>
</evidence>
<evidence type="ECO:0000256" key="3">
    <source>
        <dbReference type="ARBA" id="ARBA00022989"/>
    </source>
</evidence>
<feature type="transmembrane region" description="Helical" evidence="5">
    <location>
        <begin position="15"/>
        <end position="36"/>
    </location>
</feature>
<sequence length="129" mass="14559">MDLIKVLQENITLEVLYYIFAFFVAMDILTGVVKAWKNGRMKSRTLRDGLFGSIAEIILLFICMLVNYLIPIAGPVIFILFIWMNIKELTSICENLLEIGGNLPSGLVKGLKVYTDKLDGLEKVIDESK</sequence>
<organism evidence="6 7">
    <name type="scientific">Clostridium perfringens</name>
    <dbReference type="NCBI Taxonomy" id="1502"/>
    <lineage>
        <taxon>Bacteria</taxon>
        <taxon>Bacillati</taxon>
        <taxon>Bacillota</taxon>
        <taxon>Clostridia</taxon>
        <taxon>Eubacteriales</taxon>
        <taxon>Clostridiaceae</taxon>
        <taxon>Clostridium</taxon>
    </lineage>
</organism>
<dbReference type="RefSeq" id="WP_279857197.1">
    <property type="nucleotide sequence ID" value="NZ_JARVUX010000002.1"/>
</dbReference>
<evidence type="ECO:0000313" key="6">
    <source>
        <dbReference type="EMBL" id="MDH2335652.1"/>
    </source>
</evidence>
<feature type="transmembrane region" description="Helical" evidence="5">
    <location>
        <begin position="57"/>
        <end position="84"/>
    </location>
</feature>
<gene>
    <name evidence="6" type="ORF">QDQ28_05575</name>
</gene>
<keyword evidence="4 5" id="KW-0472">Membrane</keyword>
<protein>
    <submittedName>
        <fullName evidence="6">Phage holin family protein</fullName>
    </submittedName>
</protein>
<dbReference type="AlphaFoldDB" id="A0AAP4A5U9"/>
<dbReference type="InterPro" id="IPR006480">
    <property type="entry name" value="Phage_holin_4_1"/>
</dbReference>
<keyword evidence="2 5" id="KW-0812">Transmembrane</keyword>